<feature type="transmembrane region" description="Helical" evidence="6">
    <location>
        <begin position="744"/>
        <end position="765"/>
    </location>
</feature>
<gene>
    <name evidence="8" type="ORF">BDZ31_002260</name>
</gene>
<keyword evidence="5 6" id="KW-0472">Membrane</keyword>
<organism evidence="8 9">
    <name type="scientific">Conexibacter arvalis</name>
    <dbReference type="NCBI Taxonomy" id="912552"/>
    <lineage>
        <taxon>Bacteria</taxon>
        <taxon>Bacillati</taxon>
        <taxon>Actinomycetota</taxon>
        <taxon>Thermoleophilia</taxon>
        <taxon>Solirubrobacterales</taxon>
        <taxon>Conexibacteraceae</taxon>
        <taxon>Conexibacter</taxon>
    </lineage>
</organism>
<comment type="caution">
    <text evidence="8">The sequence shown here is derived from an EMBL/GenBank/DDBJ whole genome shotgun (WGS) entry which is preliminary data.</text>
</comment>
<dbReference type="Pfam" id="PF03176">
    <property type="entry name" value="MMPL"/>
    <property type="match status" value="2"/>
</dbReference>
<accession>A0A840IF31</accession>
<keyword evidence="4 6" id="KW-1133">Transmembrane helix</keyword>
<dbReference type="PROSITE" id="PS50156">
    <property type="entry name" value="SSD"/>
    <property type="match status" value="2"/>
</dbReference>
<evidence type="ECO:0000256" key="1">
    <source>
        <dbReference type="ARBA" id="ARBA00004651"/>
    </source>
</evidence>
<keyword evidence="3 6" id="KW-0812">Transmembrane</keyword>
<feature type="transmembrane region" description="Helical" evidence="6">
    <location>
        <begin position="771"/>
        <end position="790"/>
    </location>
</feature>
<evidence type="ECO:0000313" key="9">
    <source>
        <dbReference type="Proteomes" id="UP000585272"/>
    </source>
</evidence>
<evidence type="ECO:0000256" key="5">
    <source>
        <dbReference type="ARBA" id="ARBA00023136"/>
    </source>
</evidence>
<feature type="transmembrane region" description="Helical" evidence="6">
    <location>
        <begin position="330"/>
        <end position="350"/>
    </location>
</feature>
<dbReference type="GO" id="GO:0005886">
    <property type="term" value="C:plasma membrane"/>
    <property type="evidence" value="ECO:0007669"/>
    <property type="project" value="UniProtKB-SubCell"/>
</dbReference>
<proteinExistence type="predicted"/>
<feature type="transmembrane region" description="Helical" evidence="6">
    <location>
        <begin position="719"/>
        <end position="737"/>
    </location>
</feature>
<keyword evidence="9" id="KW-1185">Reference proteome</keyword>
<dbReference type="InterPro" id="IPR050545">
    <property type="entry name" value="Mycobact_MmpL"/>
</dbReference>
<comment type="subcellular location">
    <subcellularLocation>
        <location evidence="1">Cell membrane</location>
        <topology evidence="1">Multi-pass membrane protein</topology>
    </subcellularLocation>
</comment>
<reference evidence="8 9" key="1">
    <citation type="submission" date="2020-08" db="EMBL/GenBank/DDBJ databases">
        <title>Genomic Encyclopedia of Archaeal and Bacterial Type Strains, Phase II (KMG-II): from individual species to whole genera.</title>
        <authorList>
            <person name="Goeker M."/>
        </authorList>
    </citation>
    <scope>NUCLEOTIDE SEQUENCE [LARGE SCALE GENOMIC DNA]</scope>
    <source>
        <strain evidence="8 9">DSM 23288</strain>
    </source>
</reference>
<feature type="domain" description="SSD" evidence="7">
    <location>
        <begin position="743"/>
        <end position="869"/>
    </location>
</feature>
<dbReference type="PANTHER" id="PTHR33406">
    <property type="entry name" value="MEMBRANE PROTEIN MJ1562-RELATED"/>
    <property type="match status" value="1"/>
</dbReference>
<feature type="domain" description="SSD" evidence="7">
    <location>
        <begin position="328"/>
        <end position="455"/>
    </location>
</feature>
<dbReference type="InterPro" id="IPR004869">
    <property type="entry name" value="MMPL_dom"/>
</dbReference>
<dbReference type="Proteomes" id="UP000585272">
    <property type="component" value="Unassembled WGS sequence"/>
</dbReference>
<keyword evidence="2" id="KW-1003">Cell membrane</keyword>
<dbReference type="PANTHER" id="PTHR33406:SF13">
    <property type="entry name" value="MEMBRANE PROTEIN YDFJ"/>
    <property type="match status" value="1"/>
</dbReference>
<dbReference type="SUPFAM" id="SSF82866">
    <property type="entry name" value="Multidrug efflux transporter AcrB transmembrane domain"/>
    <property type="match status" value="2"/>
</dbReference>
<dbReference type="AlphaFoldDB" id="A0A840IF31"/>
<feature type="transmembrane region" description="Helical" evidence="6">
    <location>
        <begin position="305"/>
        <end position="323"/>
    </location>
</feature>
<evidence type="ECO:0000313" key="8">
    <source>
        <dbReference type="EMBL" id="MBB4662674.1"/>
    </source>
</evidence>
<name>A0A840IF31_9ACTN</name>
<dbReference type="Gene3D" id="1.20.1640.10">
    <property type="entry name" value="Multidrug efflux transporter AcrB transmembrane domain"/>
    <property type="match status" value="2"/>
</dbReference>
<feature type="transmembrane region" description="Helical" evidence="6">
    <location>
        <begin position="430"/>
        <end position="456"/>
    </location>
</feature>
<sequence length="902" mass="93586">MPLRGGFERIARAAAGRPVVTLIAVVALALGGGALALGLQASTSADSFASRSSDAGRATADFHRDFGDDAIMVLVRERVADLVLTEDLRTVIRLEGCLGGNVPSGARPYGGASSPCAELAELKPVRVVYGPGTFLNEAATALQQVILDELDAAAARSEKARAEAVRAARRQGLDRAAQRAAGERAARASESQSWSYLQRLAAMNGLRAAPQLDDPGFVSQIVFDAARGADVPKSRFAFLFPSRDAALIQVRLRPDLSASERRRAIELVREAVAMPMFRLGHGGTYTVSGVPVVVEALAGTLTGEIALLLGGAVVAMALVLLLVFRGRLRLLPLAIALAAAGLTFGLMRLAGVELTMASIAVLPVLIGLAVDYAIQFQSRIEEEAAAGADGAEAVVRAARVGAPTIATAALATATGFLVLLLSPVPMVRGFGLLLVIGVALAFAVTLTAGSAARALAGRRGGHRSFRALAALAGALRASAAGARELLAGAGRALAAVPPLRAVGRAVGRIASPRAILGASLRRPGRVLAAALALAALGWAAETQKEVVSDLTKLVPAELPALADLTALQEATNSSGEIDVVVRGDDVATPQVVAWMGDYQQRVLRRLGYDERKGCAQARICPALSLPDLFAGGRTGTQEQIDTLLDAVPAYFASAVLRPDREAATLAFGIRLMPLDEQQRVVEAMRAELDPPKGVEAQLAGLPVVTAQANAELSSPERRLLTVVLGLLAVAAVLLAVFRRAERALVPLLPIALATGWSALVLFLTGVPLNPMSATLGALVIAISTEFSVLLSERFRQERAAGHATPEALARTYRSTGRAVVASGVTAIAGFGVLALSDIRMLRDFGIVTVVDLAVSLIGVLIVLPSVLVLAERGVFARLATRLPRPRGRGGRAAPDGADAPVA</sequence>
<dbReference type="EMBL" id="JACHNU010000002">
    <property type="protein sequence ID" value="MBB4662674.1"/>
    <property type="molecule type" value="Genomic_DNA"/>
</dbReference>
<evidence type="ECO:0000256" key="2">
    <source>
        <dbReference type="ARBA" id="ARBA00022475"/>
    </source>
</evidence>
<feature type="transmembrane region" description="Helical" evidence="6">
    <location>
        <begin position="844"/>
        <end position="870"/>
    </location>
</feature>
<feature type="transmembrane region" description="Helical" evidence="6">
    <location>
        <begin position="405"/>
        <end position="424"/>
    </location>
</feature>
<feature type="transmembrane region" description="Helical" evidence="6">
    <location>
        <begin position="818"/>
        <end position="838"/>
    </location>
</feature>
<evidence type="ECO:0000256" key="4">
    <source>
        <dbReference type="ARBA" id="ARBA00022989"/>
    </source>
</evidence>
<dbReference type="InterPro" id="IPR000731">
    <property type="entry name" value="SSD"/>
</dbReference>
<evidence type="ECO:0000259" key="7">
    <source>
        <dbReference type="PROSITE" id="PS50156"/>
    </source>
</evidence>
<evidence type="ECO:0000256" key="3">
    <source>
        <dbReference type="ARBA" id="ARBA00022692"/>
    </source>
</evidence>
<protein>
    <recommendedName>
        <fullName evidence="7">SSD domain-containing protein</fullName>
    </recommendedName>
</protein>
<dbReference type="RefSeq" id="WP_183342027.1">
    <property type="nucleotide sequence ID" value="NZ_JACHNU010000002.1"/>
</dbReference>
<evidence type="ECO:0000256" key="6">
    <source>
        <dbReference type="SAM" id="Phobius"/>
    </source>
</evidence>